<dbReference type="AlphaFoldDB" id="A0A2T4LRJ0"/>
<keyword evidence="5 9" id="KW-0378">Hydrolase</keyword>
<gene>
    <name evidence="9" type="primary">agrB</name>
    <name evidence="10" type="ORF">BUY34_08480</name>
</gene>
<dbReference type="GO" id="GO:0005886">
    <property type="term" value="C:plasma membrane"/>
    <property type="evidence" value="ECO:0007669"/>
    <property type="project" value="UniProtKB-SubCell"/>
</dbReference>
<dbReference type="STRING" id="29382.BZ166_08705"/>
<evidence type="ECO:0000256" key="3">
    <source>
        <dbReference type="ARBA" id="ARBA00022670"/>
    </source>
</evidence>
<keyword evidence="7 9" id="KW-0843">Virulence</keyword>
<evidence type="ECO:0000256" key="2">
    <source>
        <dbReference type="ARBA" id="ARBA00022654"/>
    </source>
</evidence>
<dbReference type="Pfam" id="PF04647">
    <property type="entry name" value="AgrB"/>
    <property type="match status" value="1"/>
</dbReference>
<dbReference type="RefSeq" id="WP_107386671.1">
    <property type="nucleotide sequence ID" value="NZ_JABXWZ010000006.1"/>
</dbReference>
<dbReference type="HAMAP" id="MF_00784">
    <property type="entry name" value="AgrB"/>
    <property type="match status" value="1"/>
</dbReference>
<keyword evidence="6 9" id="KW-1133">Transmembrane helix</keyword>
<dbReference type="Proteomes" id="UP000241208">
    <property type="component" value="Unassembled WGS sequence"/>
</dbReference>
<sequence>MVKLIDNKIDSLVKQLQIHNSLDNIEYLKMRLGMQVVVSNFFKAIVIYGISILCNLFLYTLTVHLSFFVIRHFAHGAHARSSLLCYLESLFFFVLLPWIVGYMKVPSLIMYTLSLMGLILIIIYAPSATKKQPIPQRLRKGKKIKAIIVTLFLLIISVFLNEPYQQLMLLGITIISILQVPIFFPKEDY</sequence>
<evidence type="ECO:0000256" key="5">
    <source>
        <dbReference type="ARBA" id="ARBA00022801"/>
    </source>
</evidence>
<dbReference type="InterPro" id="IPR006741">
    <property type="entry name" value="AgrB"/>
</dbReference>
<keyword evidence="1 9" id="KW-1003">Cell membrane</keyword>
<feature type="transmembrane region" description="Helical" evidence="9">
    <location>
        <begin position="167"/>
        <end position="184"/>
    </location>
</feature>
<dbReference type="EC" id="3.4.-.-" evidence="9"/>
<keyword evidence="4 9" id="KW-0812">Transmembrane</keyword>
<dbReference type="GO" id="GO:0009372">
    <property type="term" value="P:quorum sensing"/>
    <property type="evidence" value="ECO:0007669"/>
    <property type="project" value="UniProtKB-UniRule"/>
</dbReference>
<feature type="transmembrane region" description="Helical" evidence="9">
    <location>
        <begin position="108"/>
        <end position="125"/>
    </location>
</feature>
<reference evidence="10 11" key="1">
    <citation type="journal article" date="2016" name="Front. Microbiol.">
        <title>Comprehensive Phylogenetic Analysis of Bovine Non-aureus Staphylococci Species Based on Whole-Genome Sequencing.</title>
        <authorList>
            <person name="Naushad S."/>
            <person name="Barkema H.W."/>
            <person name="Luby C."/>
            <person name="Condas L.A."/>
            <person name="Nobrega D.B."/>
            <person name="Carson D.A."/>
            <person name="De Buck J."/>
        </authorList>
    </citation>
    <scope>NUCLEOTIDE SEQUENCE [LARGE SCALE GENOMIC DNA]</scope>
    <source>
        <strain evidence="10 11">SNUC 3829</strain>
    </source>
</reference>
<evidence type="ECO:0000313" key="11">
    <source>
        <dbReference type="Proteomes" id="UP000241208"/>
    </source>
</evidence>
<proteinExistence type="inferred from homology"/>
<comment type="function">
    <text evidence="9">Essential for the production of a quorum sensing system signal molecule, the autoinducing peptide (AIP). This quorum sensing system is responsible for the regulation of the expression of virulence factor genes. Involved in the proteolytic processing of AgrD, the precursor of AIP.</text>
</comment>
<evidence type="ECO:0000256" key="9">
    <source>
        <dbReference type="HAMAP-Rule" id="MF_00784"/>
    </source>
</evidence>
<keyword evidence="3 9" id="KW-0645">Protease</keyword>
<comment type="similarity">
    <text evidence="9">Belongs to the AgrB family.</text>
</comment>
<dbReference type="GO" id="GO:0008233">
    <property type="term" value="F:peptidase activity"/>
    <property type="evidence" value="ECO:0007669"/>
    <property type="project" value="UniProtKB-UniRule"/>
</dbReference>
<comment type="subcellular location">
    <subcellularLocation>
        <location evidence="9">Cell membrane</location>
        <topology evidence="9">Multi-pass membrane protein</topology>
    </subcellularLocation>
</comment>
<evidence type="ECO:0000256" key="6">
    <source>
        <dbReference type="ARBA" id="ARBA00022989"/>
    </source>
</evidence>
<feature type="transmembrane region" description="Helical" evidence="9">
    <location>
        <begin position="82"/>
        <end position="102"/>
    </location>
</feature>
<evidence type="ECO:0000256" key="1">
    <source>
        <dbReference type="ARBA" id="ARBA00022475"/>
    </source>
</evidence>
<evidence type="ECO:0000256" key="4">
    <source>
        <dbReference type="ARBA" id="ARBA00022692"/>
    </source>
</evidence>
<evidence type="ECO:0000256" key="7">
    <source>
        <dbReference type="ARBA" id="ARBA00023026"/>
    </source>
</evidence>
<dbReference type="GO" id="GO:0006508">
    <property type="term" value="P:proteolysis"/>
    <property type="evidence" value="ECO:0007669"/>
    <property type="project" value="UniProtKB-KW"/>
</dbReference>
<feature type="transmembrane region" description="Helical" evidence="9">
    <location>
        <begin position="146"/>
        <end position="161"/>
    </location>
</feature>
<evidence type="ECO:0000256" key="8">
    <source>
        <dbReference type="ARBA" id="ARBA00023136"/>
    </source>
</evidence>
<dbReference type="SMART" id="SM00793">
    <property type="entry name" value="AgrB"/>
    <property type="match status" value="1"/>
</dbReference>
<keyword evidence="2 9" id="KW-0673">Quorum sensing</keyword>
<organism evidence="10 11">
    <name type="scientific">Staphylococcus cohnii</name>
    <dbReference type="NCBI Taxonomy" id="29382"/>
    <lineage>
        <taxon>Bacteria</taxon>
        <taxon>Bacillati</taxon>
        <taxon>Bacillota</taxon>
        <taxon>Bacilli</taxon>
        <taxon>Bacillales</taxon>
        <taxon>Staphylococcaceae</taxon>
        <taxon>Staphylococcus</taxon>
        <taxon>Staphylococcus cohnii species complex</taxon>
    </lineage>
</organism>
<feature type="transmembrane region" description="Helical" evidence="9">
    <location>
        <begin position="45"/>
        <end position="70"/>
    </location>
</feature>
<protein>
    <recommendedName>
        <fullName evidence="9">Accessory gene regulator protein B</fullName>
        <ecNumber evidence="9">3.4.-.-</ecNumber>
    </recommendedName>
</protein>
<dbReference type="EMBL" id="PYZR01000094">
    <property type="protein sequence ID" value="PTF65976.1"/>
    <property type="molecule type" value="Genomic_DNA"/>
</dbReference>
<name>A0A2T4LRJ0_9STAP</name>
<comment type="caution">
    <text evidence="10">The sequence shown here is derived from an EMBL/GenBank/DDBJ whole genome shotgun (WGS) entry which is preliminary data.</text>
</comment>
<accession>A0A2T4LRJ0</accession>
<evidence type="ECO:0000313" key="10">
    <source>
        <dbReference type="EMBL" id="PTF65976.1"/>
    </source>
</evidence>
<keyword evidence="8 9" id="KW-0472">Membrane</keyword>